<accession>A0A8K0EQS1</accession>
<protein>
    <submittedName>
        <fullName evidence="2">Hypp3128 protein</fullName>
    </submittedName>
</protein>
<proteinExistence type="predicted"/>
<dbReference type="Proteomes" id="UP000838412">
    <property type="component" value="Chromosome 5"/>
</dbReference>
<organism evidence="2 3">
    <name type="scientific">Branchiostoma lanceolatum</name>
    <name type="common">Common lancelet</name>
    <name type="synonym">Amphioxus lanceolatum</name>
    <dbReference type="NCBI Taxonomy" id="7740"/>
    <lineage>
        <taxon>Eukaryota</taxon>
        <taxon>Metazoa</taxon>
        <taxon>Chordata</taxon>
        <taxon>Cephalochordata</taxon>
        <taxon>Leptocardii</taxon>
        <taxon>Amphioxiformes</taxon>
        <taxon>Branchiostomatidae</taxon>
        <taxon>Branchiostoma</taxon>
    </lineage>
</organism>
<feature type="region of interest" description="Disordered" evidence="1">
    <location>
        <begin position="15"/>
        <end position="43"/>
    </location>
</feature>
<evidence type="ECO:0000256" key="1">
    <source>
        <dbReference type="SAM" id="MobiDB-lite"/>
    </source>
</evidence>
<dbReference type="EMBL" id="OV696690">
    <property type="protein sequence ID" value="CAH1265170.1"/>
    <property type="molecule type" value="Genomic_DNA"/>
</dbReference>
<name>A0A8K0EQS1_BRALA</name>
<dbReference type="AlphaFoldDB" id="A0A8K0EQS1"/>
<evidence type="ECO:0000313" key="2">
    <source>
        <dbReference type="EMBL" id="CAH1265170.1"/>
    </source>
</evidence>
<keyword evidence="3" id="KW-1185">Reference proteome</keyword>
<sequence length="109" mass="12107">MKVFLRGEPYLGQVDRRDSSSQLAERLQNRTETAQIHNAPDRDPTCVSISLIGQDKQLIAPPADTEFAPEASEPAARPLRPNQCQEQVFSRRTVGVPKRLPGGHHLVLV</sequence>
<evidence type="ECO:0000313" key="3">
    <source>
        <dbReference type="Proteomes" id="UP000838412"/>
    </source>
</evidence>
<reference evidence="2" key="1">
    <citation type="submission" date="2022-01" db="EMBL/GenBank/DDBJ databases">
        <authorList>
            <person name="Braso-Vives M."/>
        </authorList>
    </citation>
    <scope>NUCLEOTIDE SEQUENCE</scope>
</reference>
<gene>
    <name evidence="2" type="primary">Hypp3128</name>
    <name evidence="2" type="ORF">BLAG_LOCUS19234</name>
</gene>